<evidence type="ECO:0000313" key="4">
    <source>
        <dbReference type="EMBL" id="CAA2976471.1"/>
    </source>
</evidence>
<dbReference type="PANTHER" id="PTHR27005">
    <property type="entry name" value="WALL-ASSOCIATED RECEPTOR KINASE-LIKE 21"/>
    <property type="match status" value="1"/>
</dbReference>
<dbReference type="GO" id="GO:0005524">
    <property type="term" value="F:ATP binding"/>
    <property type="evidence" value="ECO:0007669"/>
    <property type="project" value="UniProtKB-KW"/>
</dbReference>
<keyword evidence="2" id="KW-0067">ATP-binding</keyword>
<gene>
    <name evidence="4" type="ORF">OLEA9_A099689</name>
</gene>
<dbReference type="EMBL" id="CACTIH010002445">
    <property type="protein sequence ID" value="CAA2976471.1"/>
    <property type="molecule type" value="Genomic_DNA"/>
</dbReference>
<dbReference type="OrthoDB" id="75710at2759"/>
<keyword evidence="5" id="KW-1185">Reference proteome</keyword>
<keyword evidence="1" id="KW-0547">Nucleotide-binding</keyword>
<evidence type="ECO:0000313" key="5">
    <source>
        <dbReference type="Proteomes" id="UP000594638"/>
    </source>
</evidence>
<evidence type="ECO:0000256" key="2">
    <source>
        <dbReference type="ARBA" id="ARBA00022840"/>
    </source>
</evidence>
<name>A0A8S0RBN8_OLEEU</name>
<sequence length="237" mass="26670">MSSSGQHKADIFVLTCQMIFDFMSIGSLEERPILVRKCTARILKETVRDIAATPQMSHHKNVLKLIGCCTEFECPALIYEYSGTDLLSDLLHEPRNHQIQSWKSKLRIANDIANAIAYLHTGFQTPLIYRGLNPGKIILDNNNIAILFDFSLCISLPPGELHIEVDGQVGRLNSLDTTPSSHFITQKTDVYSCGVLMLMPLTGQRAMWRDQQGKLVNIIRRNVESSHSIKNDLYSVV</sequence>
<dbReference type="AlphaFoldDB" id="A0A8S0RBN8"/>
<dbReference type="InterPro" id="IPR045274">
    <property type="entry name" value="WAK-like"/>
</dbReference>
<protein>
    <submittedName>
        <fullName evidence="4">Non-functional pseudokinase ZED1-like</fullName>
    </submittedName>
</protein>
<reference evidence="4 5" key="1">
    <citation type="submission" date="2019-12" db="EMBL/GenBank/DDBJ databases">
        <authorList>
            <person name="Alioto T."/>
            <person name="Alioto T."/>
            <person name="Gomez Garrido J."/>
        </authorList>
    </citation>
    <scope>NUCLEOTIDE SEQUENCE [LARGE SCALE GENOMIC DNA]</scope>
</reference>
<accession>A0A8S0RBN8</accession>
<dbReference type="GO" id="GO:0007166">
    <property type="term" value="P:cell surface receptor signaling pathway"/>
    <property type="evidence" value="ECO:0007669"/>
    <property type="project" value="InterPro"/>
</dbReference>
<dbReference type="Gene3D" id="1.10.510.10">
    <property type="entry name" value="Transferase(Phosphotransferase) domain 1"/>
    <property type="match status" value="1"/>
</dbReference>
<evidence type="ECO:0000256" key="1">
    <source>
        <dbReference type="ARBA" id="ARBA00022741"/>
    </source>
</evidence>
<dbReference type="GO" id="GO:0005886">
    <property type="term" value="C:plasma membrane"/>
    <property type="evidence" value="ECO:0007669"/>
    <property type="project" value="TreeGrafter"/>
</dbReference>
<evidence type="ECO:0000259" key="3">
    <source>
        <dbReference type="PROSITE" id="PS50011"/>
    </source>
</evidence>
<dbReference type="Gramene" id="OE9A099689T1">
    <property type="protein sequence ID" value="OE9A099689C1"/>
    <property type="gene ID" value="OE9A099689"/>
</dbReference>
<comment type="caution">
    <text evidence="4">The sequence shown here is derived from an EMBL/GenBank/DDBJ whole genome shotgun (WGS) entry which is preliminary data.</text>
</comment>
<dbReference type="GO" id="GO:0004674">
    <property type="term" value="F:protein serine/threonine kinase activity"/>
    <property type="evidence" value="ECO:0007669"/>
    <property type="project" value="TreeGrafter"/>
</dbReference>
<dbReference type="Pfam" id="PF00069">
    <property type="entry name" value="Pkinase"/>
    <property type="match status" value="1"/>
</dbReference>
<feature type="domain" description="Protein kinase" evidence="3">
    <location>
        <begin position="1"/>
        <end position="237"/>
    </location>
</feature>
<dbReference type="InterPro" id="IPR011009">
    <property type="entry name" value="Kinase-like_dom_sf"/>
</dbReference>
<dbReference type="Proteomes" id="UP000594638">
    <property type="component" value="Unassembled WGS sequence"/>
</dbReference>
<dbReference type="InterPro" id="IPR000719">
    <property type="entry name" value="Prot_kinase_dom"/>
</dbReference>
<dbReference type="PROSITE" id="PS50011">
    <property type="entry name" value="PROTEIN_KINASE_DOM"/>
    <property type="match status" value="1"/>
</dbReference>
<proteinExistence type="predicted"/>
<dbReference type="SUPFAM" id="SSF56112">
    <property type="entry name" value="Protein kinase-like (PK-like)"/>
    <property type="match status" value="1"/>
</dbReference>
<dbReference type="PANTHER" id="PTHR27005:SF466">
    <property type="entry name" value="NON-FUNCTIONAL PSEUDOKINASE ZED1-LIKE"/>
    <property type="match status" value="1"/>
</dbReference>
<organism evidence="4 5">
    <name type="scientific">Olea europaea subsp. europaea</name>
    <dbReference type="NCBI Taxonomy" id="158383"/>
    <lineage>
        <taxon>Eukaryota</taxon>
        <taxon>Viridiplantae</taxon>
        <taxon>Streptophyta</taxon>
        <taxon>Embryophyta</taxon>
        <taxon>Tracheophyta</taxon>
        <taxon>Spermatophyta</taxon>
        <taxon>Magnoliopsida</taxon>
        <taxon>eudicotyledons</taxon>
        <taxon>Gunneridae</taxon>
        <taxon>Pentapetalae</taxon>
        <taxon>asterids</taxon>
        <taxon>lamiids</taxon>
        <taxon>Lamiales</taxon>
        <taxon>Oleaceae</taxon>
        <taxon>Oleeae</taxon>
        <taxon>Olea</taxon>
    </lineage>
</organism>